<organism evidence="5 6">
    <name type="scientific">Oceanispirochaeta crateris</name>
    <dbReference type="NCBI Taxonomy" id="2518645"/>
    <lineage>
        <taxon>Bacteria</taxon>
        <taxon>Pseudomonadati</taxon>
        <taxon>Spirochaetota</taxon>
        <taxon>Spirochaetia</taxon>
        <taxon>Spirochaetales</taxon>
        <taxon>Spirochaetaceae</taxon>
        <taxon>Oceanispirochaeta</taxon>
    </lineage>
</organism>
<reference evidence="5 6" key="1">
    <citation type="submission" date="2019-02" db="EMBL/GenBank/DDBJ databases">
        <title>Complete Genome Sequence and Methylome Analysis of free living Spirochaetas.</title>
        <authorList>
            <person name="Fomenkov A."/>
            <person name="Dubinina G."/>
            <person name="Leshcheva N."/>
            <person name="Mikheeva N."/>
            <person name="Grabovich M."/>
            <person name="Vincze T."/>
            <person name="Roberts R.J."/>
        </authorList>
    </citation>
    <scope>NUCLEOTIDE SEQUENCE [LARGE SCALE GENOMIC DNA]</scope>
    <source>
        <strain evidence="5 6">K2</strain>
    </source>
</reference>
<feature type="domain" description="HTH araC/xylS-type" evidence="4">
    <location>
        <begin position="471"/>
        <end position="569"/>
    </location>
</feature>
<gene>
    <name evidence="5" type="ORF">EXM22_16250</name>
</gene>
<accession>A0A5C1QSA1</accession>
<dbReference type="InterPro" id="IPR009057">
    <property type="entry name" value="Homeodomain-like_sf"/>
</dbReference>
<dbReference type="RefSeq" id="WP_149487531.1">
    <property type="nucleotide sequence ID" value="NZ_CP036150.1"/>
</dbReference>
<protein>
    <submittedName>
        <fullName evidence="5">Helix-turn-helix domain-containing protein</fullName>
    </submittedName>
</protein>
<name>A0A5C1QSA1_9SPIO</name>
<dbReference type="InterPro" id="IPR018060">
    <property type="entry name" value="HTH_AraC"/>
</dbReference>
<dbReference type="Proteomes" id="UP000324209">
    <property type="component" value="Chromosome"/>
</dbReference>
<evidence type="ECO:0000256" key="1">
    <source>
        <dbReference type="ARBA" id="ARBA00023015"/>
    </source>
</evidence>
<dbReference type="AlphaFoldDB" id="A0A5C1QSA1"/>
<dbReference type="OrthoDB" id="3600104at2"/>
<keyword evidence="6" id="KW-1185">Reference proteome</keyword>
<dbReference type="PANTHER" id="PTHR43280:SF2">
    <property type="entry name" value="HTH-TYPE TRANSCRIPTIONAL REGULATOR EXSA"/>
    <property type="match status" value="1"/>
</dbReference>
<dbReference type="SUPFAM" id="SSF53822">
    <property type="entry name" value="Periplasmic binding protein-like I"/>
    <property type="match status" value="1"/>
</dbReference>
<sequence length="572" mass="66308">MLTDRNRKKLKYDDIFILWDKDPDKAIPPRPENPELYPEDDSRHWYDSEFVGFNVKRLPQPDSLGDGPRNKNVVGILPVKHPYMITFGESMMQTAEQFGMNIKLLYGDNSPEKFDELVEQALEIKPDMVLLDPFFQNESTAWFKKFYEHRIPVIACNMIPANEGFRYILSWTGPDAWGESRMLANKLSELMNQEGGYAIVRHYPGSSTYDSRTWSIVTELKKTAPRMKCLAMETSYLNTDKTEKLVNEWLTTYGSKLKGIVSCDDDTVQTGINRALDKAGRRDIIKVSNGSTKVGMDFIRKGELHAICLKSPLIDGATPVKAAADWFNGLDISQMRFLPKHIITIDDVDDMFLKNYEIKKIGLFSLEQSIRDGNSGNLESVFQDFFKKFESSKIISLEYFRGFTIDVISRLIQICNEFNIEFEQIFGSYEMLFKELFYQKSVENTMSFLFRISKDIVIAVHNKKNVSDPIEKVLIKIDRDFKEPISLKVLAAEMDMSPKYLGQLFRKRMEKNFSQYVKEKRISYAEDLLKNTSYSTVDIAEKCGFPNRNYFYTVFRELRGISPSQFRYKSQD</sequence>
<dbReference type="InterPro" id="IPR028082">
    <property type="entry name" value="Peripla_BP_I"/>
</dbReference>
<dbReference type="GO" id="GO:0043565">
    <property type="term" value="F:sequence-specific DNA binding"/>
    <property type="evidence" value="ECO:0007669"/>
    <property type="project" value="InterPro"/>
</dbReference>
<evidence type="ECO:0000256" key="2">
    <source>
        <dbReference type="ARBA" id="ARBA00023125"/>
    </source>
</evidence>
<dbReference type="SUPFAM" id="SSF46689">
    <property type="entry name" value="Homeodomain-like"/>
    <property type="match status" value="1"/>
</dbReference>
<dbReference type="EMBL" id="CP036150">
    <property type="protein sequence ID" value="QEN09456.1"/>
    <property type="molecule type" value="Genomic_DNA"/>
</dbReference>
<keyword evidence="2" id="KW-0238">DNA-binding</keyword>
<dbReference type="Gene3D" id="1.10.10.60">
    <property type="entry name" value="Homeodomain-like"/>
    <property type="match status" value="2"/>
</dbReference>
<dbReference type="CDD" id="cd01536">
    <property type="entry name" value="PBP1_ABC_sugar_binding-like"/>
    <property type="match status" value="1"/>
</dbReference>
<dbReference type="KEGG" id="ock:EXM22_16250"/>
<dbReference type="PANTHER" id="PTHR43280">
    <property type="entry name" value="ARAC-FAMILY TRANSCRIPTIONAL REGULATOR"/>
    <property type="match status" value="1"/>
</dbReference>
<dbReference type="Pfam" id="PF12833">
    <property type="entry name" value="HTH_18"/>
    <property type="match status" value="1"/>
</dbReference>
<dbReference type="InterPro" id="IPR025997">
    <property type="entry name" value="SBP_2_dom"/>
</dbReference>
<dbReference type="SMART" id="SM00342">
    <property type="entry name" value="HTH_ARAC"/>
    <property type="match status" value="1"/>
</dbReference>
<evidence type="ECO:0000259" key="4">
    <source>
        <dbReference type="PROSITE" id="PS01124"/>
    </source>
</evidence>
<evidence type="ECO:0000313" key="6">
    <source>
        <dbReference type="Proteomes" id="UP000324209"/>
    </source>
</evidence>
<dbReference type="GO" id="GO:0003700">
    <property type="term" value="F:DNA-binding transcription factor activity"/>
    <property type="evidence" value="ECO:0007669"/>
    <property type="project" value="InterPro"/>
</dbReference>
<proteinExistence type="predicted"/>
<dbReference type="PROSITE" id="PS01124">
    <property type="entry name" value="HTH_ARAC_FAMILY_2"/>
    <property type="match status" value="1"/>
</dbReference>
<dbReference type="Pfam" id="PF13407">
    <property type="entry name" value="Peripla_BP_4"/>
    <property type="match status" value="1"/>
</dbReference>
<evidence type="ECO:0000256" key="3">
    <source>
        <dbReference type="ARBA" id="ARBA00023163"/>
    </source>
</evidence>
<keyword evidence="3" id="KW-0804">Transcription</keyword>
<evidence type="ECO:0000313" key="5">
    <source>
        <dbReference type="EMBL" id="QEN09456.1"/>
    </source>
</evidence>
<dbReference type="Gene3D" id="3.40.50.2300">
    <property type="match status" value="2"/>
</dbReference>
<keyword evidence="1" id="KW-0805">Transcription regulation</keyword>